<keyword evidence="1 3" id="KW-0378">Hydrolase</keyword>
<protein>
    <submittedName>
        <fullName evidence="3">Alpha/beta hydrolase</fullName>
    </submittedName>
</protein>
<dbReference type="GO" id="GO:0016787">
    <property type="term" value="F:hydrolase activity"/>
    <property type="evidence" value="ECO:0007669"/>
    <property type="project" value="UniProtKB-KW"/>
</dbReference>
<proteinExistence type="predicted"/>
<dbReference type="InterPro" id="IPR050266">
    <property type="entry name" value="AB_hydrolase_sf"/>
</dbReference>
<dbReference type="PANTHER" id="PTHR43798:SF31">
    <property type="entry name" value="AB HYDROLASE SUPERFAMILY PROTEIN YCLE"/>
    <property type="match status" value="1"/>
</dbReference>
<accession>A0A1F7YH26</accession>
<evidence type="ECO:0000259" key="2">
    <source>
        <dbReference type="Pfam" id="PF00561"/>
    </source>
</evidence>
<dbReference type="Gene3D" id="3.40.50.1820">
    <property type="entry name" value="alpha/beta hydrolase"/>
    <property type="match status" value="1"/>
</dbReference>
<dbReference type="EMBL" id="MGGL01000011">
    <property type="protein sequence ID" value="OGM26470.1"/>
    <property type="molecule type" value="Genomic_DNA"/>
</dbReference>
<dbReference type="PANTHER" id="PTHR43798">
    <property type="entry name" value="MONOACYLGLYCEROL LIPASE"/>
    <property type="match status" value="1"/>
</dbReference>
<gene>
    <name evidence="3" type="ORF">A2628_02945</name>
</gene>
<dbReference type="Proteomes" id="UP000179221">
    <property type="component" value="Unassembled WGS sequence"/>
</dbReference>
<reference evidence="3 4" key="1">
    <citation type="journal article" date="2016" name="Nat. Commun.">
        <title>Thousands of microbial genomes shed light on interconnected biogeochemical processes in an aquifer system.</title>
        <authorList>
            <person name="Anantharaman K."/>
            <person name="Brown C.T."/>
            <person name="Hug L.A."/>
            <person name="Sharon I."/>
            <person name="Castelle C.J."/>
            <person name="Probst A.J."/>
            <person name="Thomas B.C."/>
            <person name="Singh A."/>
            <person name="Wilkins M.J."/>
            <person name="Karaoz U."/>
            <person name="Brodie E.L."/>
            <person name="Williams K.H."/>
            <person name="Hubbard S.S."/>
            <person name="Banfield J.F."/>
        </authorList>
    </citation>
    <scope>NUCLEOTIDE SEQUENCE [LARGE SCALE GENOMIC DNA]</scope>
</reference>
<sequence>MKKFRKYGKPPYIVVVVHGGPGAPGEMQPVAEKLSKLYGVLEPLQTKDYMNGLIEELRKVIIKEGNPPVYLIGWSWGAWLSFIAASKYPELVKELILVNSGPFEAKYAKSIMQTRLERLTNEERRRVKAILGLMGEGNSGNKMLKDFGYLMGKADAFNPLPGVKDINVNSNIYKKVWGEAEELRKSGELLKYGEGIKCPVVVIHGDYDPHPFIGVKKPLTKVLKNVKFILLKNCGHYPWLEKNAKIIFIRKLIEEIR</sequence>
<dbReference type="InterPro" id="IPR029058">
    <property type="entry name" value="AB_hydrolase_fold"/>
</dbReference>
<evidence type="ECO:0000256" key="1">
    <source>
        <dbReference type="ARBA" id="ARBA00022801"/>
    </source>
</evidence>
<comment type="caution">
    <text evidence="3">The sequence shown here is derived from an EMBL/GenBank/DDBJ whole genome shotgun (WGS) entry which is preliminary data.</text>
</comment>
<organism evidence="3 4">
    <name type="scientific">Candidatus Woesebacteria bacterium RIFCSPHIGHO2_01_FULL_40_22</name>
    <dbReference type="NCBI Taxonomy" id="1802499"/>
    <lineage>
        <taxon>Bacteria</taxon>
        <taxon>Candidatus Woeseibacteriota</taxon>
    </lineage>
</organism>
<dbReference type="InterPro" id="IPR000073">
    <property type="entry name" value="AB_hydrolase_1"/>
</dbReference>
<feature type="domain" description="AB hydrolase-1" evidence="2">
    <location>
        <begin position="55"/>
        <end position="241"/>
    </location>
</feature>
<dbReference type="SUPFAM" id="SSF53474">
    <property type="entry name" value="alpha/beta-Hydrolases"/>
    <property type="match status" value="1"/>
</dbReference>
<evidence type="ECO:0000313" key="4">
    <source>
        <dbReference type="Proteomes" id="UP000179221"/>
    </source>
</evidence>
<dbReference type="Pfam" id="PF00561">
    <property type="entry name" value="Abhydrolase_1"/>
    <property type="match status" value="1"/>
</dbReference>
<dbReference type="GO" id="GO:0016020">
    <property type="term" value="C:membrane"/>
    <property type="evidence" value="ECO:0007669"/>
    <property type="project" value="TreeGrafter"/>
</dbReference>
<dbReference type="AlphaFoldDB" id="A0A1F7YH26"/>
<name>A0A1F7YH26_9BACT</name>
<evidence type="ECO:0000313" key="3">
    <source>
        <dbReference type="EMBL" id="OGM26470.1"/>
    </source>
</evidence>